<dbReference type="CDD" id="cd01822">
    <property type="entry name" value="Lysophospholipase_L1_like"/>
    <property type="match status" value="1"/>
</dbReference>
<keyword evidence="3" id="KW-1185">Reference proteome</keyword>
<dbReference type="Gene3D" id="3.40.50.1110">
    <property type="entry name" value="SGNH hydrolase"/>
    <property type="match status" value="1"/>
</dbReference>
<dbReference type="RefSeq" id="WP_150083046.1">
    <property type="nucleotide sequence ID" value="NZ_VWRN01000030.1"/>
</dbReference>
<dbReference type="GO" id="GO:0004622">
    <property type="term" value="F:phosphatidylcholine lysophospholipase activity"/>
    <property type="evidence" value="ECO:0007669"/>
    <property type="project" value="TreeGrafter"/>
</dbReference>
<organism evidence="2 3">
    <name type="scientific">Cupriavidus cauae</name>
    <dbReference type="NCBI Taxonomy" id="2608999"/>
    <lineage>
        <taxon>Bacteria</taxon>
        <taxon>Pseudomonadati</taxon>
        <taxon>Pseudomonadota</taxon>
        <taxon>Betaproteobacteria</taxon>
        <taxon>Burkholderiales</taxon>
        <taxon>Burkholderiaceae</taxon>
        <taxon>Cupriavidus</taxon>
    </lineage>
</organism>
<protein>
    <submittedName>
        <fullName evidence="2">Arylesterase</fullName>
    </submittedName>
</protein>
<sequence length="235" mass="26085">MSKGFRNGFWRDIGGRWRALVLGGLLALAAMPALAQRAPTILVLGDSLSAEYGIARGAGWVKLLEDRLRAERFDYSVVNASISGETTVGGKTRLPDLLTRHRPAVVVVELGANDALRGLPLQSTESNLRQIVTSAKAAKASVLLIGMRIPPNYGPHYTERFFALYPKLAKEYQLPLVPFLLDKVVTRPDWFQDDRIHPTAQAQPALLDTVWPQLEPLLKRQRRSAEEGKAQQRRG</sequence>
<dbReference type="InterPro" id="IPR036514">
    <property type="entry name" value="SGNH_hydro_sf"/>
</dbReference>
<dbReference type="Pfam" id="PF13472">
    <property type="entry name" value="Lipase_GDSL_2"/>
    <property type="match status" value="1"/>
</dbReference>
<dbReference type="PANTHER" id="PTHR30383">
    <property type="entry name" value="THIOESTERASE 1/PROTEASE 1/LYSOPHOSPHOLIPASE L1"/>
    <property type="match status" value="1"/>
</dbReference>
<comment type="caution">
    <text evidence="2">The sequence shown here is derived from an EMBL/GenBank/DDBJ whole genome shotgun (WGS) entry which is preliminary data.</text>
</comment>
<dbReference type="AlphaFoldDB" id="A0A5M8AT12"/>
<evidence type="ECO:0000313" key="2">
    <source>
        <dbReference type="EMBL" id="KAA6125235.1"/>
    </source>
</evidence>
<dbReference type="Proteomes" id="UP000324324">
    <property type="component" value="Unassembled WGS sequence"/>
</dbReference>
<gene>
    <name evidence="2" type="ORF">F1599_10590</name>
</gene>
<evidence type="ECO:0000259" key="1">
    <source>
        <dbReference type="Pfam" id="PF13472"/>
    </source>
</evidence>
<evidence type="ECO:0000313" key="3">
    <source>
        <dbReference type="Proteomes" id="UP000324324"/>
    </source>
</evidence>
<dbReference type="EMBL" id="VWRN01000030">
    <property type="protein sequence ID" value="KAA6125235.1"/>
    <property type="molecule type" value="Genomic_DNA"/>
</dbReference>
<dbReference type="InterPro" id="IPR013830">
    <property type="entry name" value="SGNH_hydro"/>
</dbReference>
<accession>A0A5M8AT12</accession>
<dbReference type="SUPFAM" id="SSF52266">
    <property type="entry name" value="SGNH hydrolase"/>
    <property type="match status" value="1"/>
</dbReference>
<name>A0A5M8AT12_9BURK</name>
<feature type="domain" description="SGNH hydrolase-type esterase" evidence="1">
    <location>
        <begin position="43"/>
        <end position="201"/>
    </location>
</feature>
<dbReference type="InterPro" id="IPR051532">
    <property type="entry name" value="Ester_Hydrolysis_Enzymes"/>
</dbReference>
<dbReference type="PANTHER" id="PTHR30383:SF24">
    <property type="entry name" value="THIOESTERASE 1_PROTEASE 1_LYSOPHOSPHOLIPASE L1"/>
    <property type="match status" value="1"/>
</dbReference>
<reference evidence="2 3" key="1">
    <citation type="submission" date="2019-09" db="EMBL/GenBank/DDBJ databases">
        <title>Isolation of a novel species in the genus Cupriavidus from patients with sepsis using whole genome sequencing.</title>
        <authorList>
            <person name="Kweon O.J."/>
            <person name="Lee M.-K."/>
        </authorList>
    </citation>
    <scope>NUCLEOTIDE SEQUENCE [LARGE SCALE GENOMIC DNA]</scope>
    <source>
        <strain evidence="2 3">MKL-01</strain>
    </source>
</reference>
<proteinExistence type="predicted"/>